<protein>
    <submittedName>
        <fullName evidence="3">Peptidase C11</fullName>
    </submittedName>
</protein>
<gene>
    <name evidence="3" type="ORF">FYJ51_10730</name>
</gene>
<dbReference type="Pfam" id="PF03415">
    <property type="entry name" value="Peptidase_C11"/>
    <property type="match status" value="1"/>
</dbReference>
<keyword evidence="2" id="KW-1133">Transmembrane helix</keyword>
<organism evidence="3 4">
    <name type="scientific">Stecheria intestinalis</name>
    <dbReference type="NCBI Taxonomy" id="2606630"/>
    <lineage>
        <taxon>Bacteria</taxon>
        <taxon>Bacillati</taxon>
        <taxon>Bacillota</taxon>
        <taxon>Erysipelotrichia</taxon>
        <taxon>Erysipelotrichales</taxon>
        <taxon>Erysipelotrichaceae</taxon>
        <taxon>Stecheria</taxon>
    </lineage>
</organism>
<dbReference type="RefSeq" id="WP_154505587.1">
    <property type="nucleotide sequence ID" value="NZ_VUMN01000029.1"/>
</dbReference>
<name>A0A7X2NTN1_9FIRM</name>
<evidence type="ECO:0000256" key="1">
    <source>
        <dbReference type="SAM" id="MobiDB-lite"/>
    </source>
</evidence>
<keyword evidence="4" id="KW-1185">Reference proteome</keyword>
<feature type="region of interest" description="Disordered" evidence="1">
    <location>
        <begin position="1"/>
        <end position="38"/>
    </location>
</feature>
<keyword evidence="2" id="KW-0812">Transmembrane</keyword>
<feature type="transmembrane region" description="Helical" evidence="2">
    <location>
        <begin position="57"/>
        <end position="74"/>
    </location>
</feature>
<dbReference type="AlphaFoldDB" id="A0A7X2NTN1"/>
<feature type="region of interest" description="Disordered" evidence="1">
    <location>
        <begin position="80"/>
        <end position="110"/>
    </location>
</feature>
<accession>A0A7X2NTN1</accession>
<dbReference type="PANTHER" id="PTHR37835">
    <property type="entry name" value="ALPHA-CLOSTRIPAIN"/>
    <property type="match status" value="1"/>
</dbReference>
<dbReference type="EMBL" id="VUMN01000029">
    <property type="protein sequence ID" value="MSS59367.1"/>
    <property type="molecule type" value="Genomic_DNA"/>
</dbReference>
<feature type="compositionally biased region" description="Low complexity" evidence="1">
    <location>
        <begin position="83"/>
        <end position="97"/>
    </location>
</feature>
<comment type="caution">
    <text evidence="3">The sequence shown here is derived from an EMBL/GenBank/DDBJ whole genome shotgun (WGS) entry which is preliminary data.</text>
</comment>
<evidence type="ECO:0000313" key="4">
    <source>
        <dbReference type="Proteomes" id="UP000461880"/>
    </source>
</evidence>
<evidence type="ECO:0000313" key="3">
    <source>
        <dbReference type="EMBL" id="MSS59367.1"/>
    </source>
</evidence>
<dbReference type="InterPro" id="IPR005077">
    <property type="entry name" value="Peptidase_C11"/>
</dbReference>
<proteinExistence type="predicted"/>
<evidence type="ECO:0000256" key="2">
    <source>
        <dbReference type="SAM" id="Phobius"/>
    </source>
</evidence>
<keyword evidence="2" id="KW-0472">Membrane</keyword>
<reference evidence="3 4" key="1">
    <citation type="submission" date="2019-08" db="EMBL/GenBank/DDBJ databases">
        <title>In-depth cultivation of the pig gut microbiome towards novel bacterial diversity and tailored functional studies.</title>
        <authorList>
            <person name="Wylensek D."/>
            <person name="Hitch T.C.A."/>
            <person name="Clavel T."/>
        </authorList>
    </citation>
    <scope>NUCLEOTIDE SEQUENCE [LARGE SCALE GENOMIC DNA]</scope>
    <source>
        <strain evidence="3 4">Oil+RF-744-GAM-WT-6</strain>
    </source>
</reference>
<dbReference type="PANTHER" id="PTHR37835:SF1">
    <property type="entry name" value="ALPHA-CLOSTRIPAIN"/>
    <property type="match status" value="1"/>
</dbReference>
<sequence>MPDNRPHARTRGEPTSSGAVNRHGAGLHSGSSGPRMSSGGDRIYSGGFGRGPRRSSGFFMLVVIAIVLFLIMPSCEENTYEPSTHYTSDTTTSSYGYQPPAAQHSDTNMSTPDLLVSSEARAKYTTLRNDGTDEATILVYMIGTDLESQYGMATSDLNEMLKAEKSDQVHILIETGGTKQWQNNVISSRNNELYEVTSNHQLQRLDTSASRDMTDPDTLTEFIQDGVSRYPSSNRVFLILWDHGGGSVSGYGHDELYPNGTMNVSEFADALKNANVKFDAVGFDACLMANAETALAASPYADYLIASEETEPGTGWYYTDWITALSKNPSLSTVELGKQIIDDFISANASTGDKTTLSITDLAEFETLVPPVLNTFSESLNEEIQAGEYQKVADARSVTREFAASSHIDQIDLVHFCENLGTDEAEALADAVRSSLKYNRSNGISDASGLSIYFPYTRTKYVTQAAGIYYEIGMDSSYTEAIRSFATLEASGQIVTGSSTPTIFGLLSGSSSYNGNDSWNYSSGDILSLLLGSSSAPASSSSYGSSLESLLGGNSYDSDLLSQYAALLSDRGTFDTSELTVSEVNGNAVLQLSESQWSLIRQITQNVWADDGSGYIDLGSDNVFSFDDEGNLLVDYDGTWLSIEGQPVSYQMLSDEYDDSDGSYVTKGSVPILLNDEPASLLVEFTEEHPDGIVTGVLKNYEDGVSSRTLQLEEGDTIEFTADYYSYGGTYQDSYRIGTPITYEGSLELGTYRISGQKCMYTYVLTDVYNNELRLPMQNWEGE</sequence>
<dbReference type="Gene3D" id="3.40.50.11970">
    <property type="match status" value="1"/>
</dbReference>
<feature type="compositionally biased region" description="Basic and acidic residues" evidence="1">
    <location>
        <begin position="1"/>
        <end position="12"/>
    </location>
</feature>
<dbReference type="Proteomes" id="UP000461880">
    <property type="component" value="Unassembled WGS sequence"/>
</dbReference>
<feature type="compositionally biased region" description="Low complexity" evidence="1">
    <location>
        <begin position="29"/>
        <end position="38"/>
    </location>
</feature>